<sequence>MRNGGQFSAPRVIFAGDVSGSGWIDLPRAGGFIMLQGAVAGAPIRVLVDSGAQSSAIDAGFARRLGLAAGLPLPVLAYGVGGGPSITHTVGLDLDLGALRIERIRAAVLNLAAISAFTNQPFDMLLGRDVLRSVILEVDYPRRRAAFLRHEAYAPPKNSVLAPVTRKSGGLHLEVSVESGAPISALVDTGASGALALSDQAAGAAGLLDQARKLTSVRSIGIGGASVDRMVTAHQVRFAGFTLRDVKVSIFAAQAGSPLPDGLIGAGLLKGFRVGLDHRAGALHLSEAGTAG</sequence>
<organism evidence="1 2">
    <name type="scientific">Phenylobacterium ferrooxidans</name>
    <dbReference type="NCBI Taxonomy" id="2982689"/>
    <lineage>
        <taxon>Bacteria</taxon>
        <taxon>Pseudomonadati</taxon>
        <taxon>Pseudomonadota</taxon>
        <taxon>Alphaproteobacteria</taxon>
        <taxon>Caulobacterales</taxon>
        <taxon>Caulobacteraceae</taxon>
        <taxon>Phenylobacterium</taxon>
    </lineage>
</organism>
<proteinExistence type="predicted"/>
<accession>A0ABW6CQP4</accession>
<protein>
    <submittedName>
        <fullName evidence="1">Aspartyl protease family protein</fullName>
    </submittedName>
</protein>
<keyword evidence="2" id="KW-1185">Reference proteome</keyword>
<dbReference type="SUPFAM" id="SSF50630">
    <property type="entry name" value="Acid proteases"/>
    <property type="match status" value="2"/>
</dbReference>
<comment type="caution">
    <text evidence="1">The sequence shown here is derived from an EMBL/GenBank/DDBJ whole genome shotgun (WGS) entry which is preliminary data.</text>
</comment>
<name>A0ABW6CQP4_9CAUL</name>
<dbReference type="CDD" id="cd00303">
    <property type="entry name" value="retropepsin_like"/>
    <property type="match status" value="1"/>
</dbReference>
<dbReference type="InterPro" id="IPR001969">
    <property type="entry name" value="Aspartic_peptidase_AS"/>
</dbReference>
<gene>
    <name evidence="1" type="ORF">OCL97_00720</name>
</gene>
<dbReference type="GO" id="GO:0008233">
    <property type="term" value="F:peptidase activity"/>
    <property type="evidence" value="ECO:0007669"/>
    <property type="project" value="UniProtKB-KW"/>
</dbReference>
<dbReference type="InterPro" id="IPR034122">
    <property type="entry name" value="Retropepsin-like_bacterial"/>
</dbReference>
<dbReference type="RefSeq" id="WP_377366708.1">
    <property type="nucleotide sequence ID" value="NZ_JAOTJD010000001.1"/>
</dbReference>
<dbReference type="Gene3D" id="2.40.70.10">
    <property type="entry name" value="Acid Proteases"/>
    <property type="match status" value="2"/>
</dbReference>
<evidence type="ECO:0000313" key="2">
    <source>
        <dbReference type="Proteomes" id="UP001598130"/>
    </source>
</evidence>
<dbReference type="Proteomes" id="UP001598130">
    <property type="component" value="Unassembled WGS sequence"/>
</dbReference>
<dbReference type="InterPro" id="IPR021109">
    <property type="entry name" value="Peptidase_aspartic_dom_sf"/>
</dbReference>
<evidence type="ECO:0000313" key="1">
    <source>
        <dbReference type="EMBL" id="MFD3262482.1"/>
    </source>
</evidence>
<keyword evidence="1" id="KW-0645">Protease</keyword>
<dbReference type="Pfam" id="PF13650">
    <property type="entry name" value="Asp_protease_2"/>
    <property type="match status" value="2"/>
</dbReference>
<dbReference type="PROSITE" id="PS00141">
    <property type="entry name" value="ASP_PROTEASE"/>
    <property type="match status" value="1"/>
</dbReference>
<keyword evidence="1" id="KW-0378">Hydrolase</keyword>
<dbReference type="GO" id="GO:0006508">
    <property type="term" value="P:proteolysis"/>
    <property type="evidence" value="ECO:0007669"/>
    <property type="project" value="UniProtKB-KW"/>
</dbReference>
<reference evidence="1 2" key="1">
    <citation type="submission" date="2022-09" db="EMBL/GenBank/DDBJ databases">
        <title>New species of Phenylobacterium.</title>
        <authorList>
            <person name="Mieszkin S."/>
        </authorList>
    </citation>
    <scope>NUCLEOTIDE SEQUENCE [LARGE SCALE GENOMIC DNA]</scope>
    <source>
        <strain evidence="1 2">HK31-G</strain>
    </source>
</reference>
<dbReference type="CDD" id="cd05483">
    <property type="entry name" value="retropepsin_like_bacteria"/>
    <property type="match status" value="1"/>
</dbReference>
<dbReference type="EMBL" id="JAOTJD010000001">
    <property type="protein sequence ID" value="MFD3262482.1"/>
    <property type="molecule type" value="Genomic_DNA"/>
</dbReference>